<dbReference type="EMBL" id="FQVB01000004">
    <property type="protein sequence ID" value="SHE48642.1"/>
    <property type="molecule type" value="Genomic_DNA"/>
</dbReference>
<evidence type="ECO:0000313" key="2">
    <source>
        <dbReference type="EMBL" id="SHE48642.1"/>
    </source>
</evidence>
<feature type="transmembrane region" description="Helical" evidence="1">
    <location>
        <begin position="24"/>
        <end position="46"/>
    </location>
</feature>
<name>A0A1M4TW11_9BACT</name>
<dbReference type="Proteomes" id="UP000184076">
    <property type="component" value="Unassembled WGS sequence"/>
</dbReference>
<dbReference type="OrthoDB" id="5513266at2"/>
<organism evidence="2 3">
    <name type="scientific">Desulfacinum infernum DSM 9756</name>
    <dbReference type="NCBI Taxonomy" id="1121391"/>
    <lineage>
        <taxon>Bacteria</taxon>
        <taxon>Pseudomonadati</taxon>
        <taxon>Thermodesulfobacteriota</taxon>
        <taxon>Syntrophobacteria</taxon>
        <taxon>Syntrophobacterales</taxon>
        <taxon>Syntrophobacteraceae</taxon>
        <taxon>Desulfacinum</taxon>
    </lineage>
</organism>
<keyword evidence="3" id="KW-1185">Reference proteome</keyword>
<proteinExistence type="predicted"/>
<dbReference type="RefSeq" id="WP_073036442.1">
    <property type="nucleotide sequence ID" value="NZ_FQVB01000004.1"/>
</dbReference>
<sequence length="167" mass="17826">MQGATGEQVVVSGINRGLLKKGSIALLVLIVLGALVLFSTPARYYFRAEQGGLSLCKGRLWGFIGSAVEGYGHIPVAAPEARELVGKAYDTVEEALSELRPIVERAAKEGLAAVAEQEKALAEAYRTVLPNVQGALLLGVTDYETRADAMARWMEVVTGKAGSRRTH</sequence>
<evidence type="ECO:0000313" key="3">
    <source>
        <dbReference type="Proteomes" id="UP000184076"/>
    </source>
</evidence>
<evidence type="ECO:0000256" key="1">
    <source>
        <dbReference type="SAM" id="Phobius"/>
    </source>
</evidence>
<keyword evidence="1" id="KW-1133">Transmembrane helix</keyword>
<protein>
    <submittedName>
        <fullName evidence="2">Uncharacterized protein</fullName>
    </submittedName>
</protein>
<reference evidence="3" key="1">
    <citation type="submission" date="2016-11" db="EMBL/GenBank/DDBJ databases">
        <authorList>
            <person name="Varghese N."/>
            <person name="Submissions S."/>
        </authorList>
    </citation>
    <scope>NUCLEOTIDE SEQUENCE [LARGE SCALE GENOMIC DNA]</scope>
    <source>
        <strain evidence="3">DSM 9756</strain>
    </source>
</reference>
<keyword evidence="1" id="KW-0812">Transmembrane</keyword>
<keyword evidence="1" id="KW-0472">Membrane</keyword>
<dbReference type="AlphaFoldDB" id="A0A1M4TW11"/>
<accession>A0A1M4TW11</accession>
<gene>
    <name evidence="2" type="ORF">SAMN02745206_00394</name>
</gene>